<evidence type="ECO:0000256" key="9">
    <source>
        <dbReference type="ARBA" id="ARBA00040968"/>
    </source>
</evidence>
<evidence type="ECO:0000256" key="1">
    <source>
        <dbReference type="ARBA" id="ARBA00001933"/>
    </source>
</evidence>
<dbReference type="GO" id="GO:0042423">
    <property type="term" value="P:catecholamine biosynthetic process"/>
    <property type="evidence" value="ECO:0007669"/>
    <property type="project" value="UniProtKB-KW"/>
</dbReference>
<evidence type="ECO:0000256" key="8">
    <source>
        <dbReference type="ARBA" id="ARBA00038886"/>
    </source>
</evidence>
<evidence type="ECO:0000256" key="7">
    <source>
        <dbReference type="ARBA" id="ARBA00023239"/>
    </source>
</evidence>
<feature type="modified residue" description="N6-(pyridoxal phosphate)lysine" evidence="11">
    <location>
        <position position="260"/>
    </location>
</feature>
<evidence type="ECO:0000313" key="14">
    <source>
        <dbReference type="Proteomes" id="UP000095280"/>
    </source>
</evidence>
<accession>A0A1I8I593</accession>
<dbReference type="PANTHER" id="PTHR11999:SF167">
    <property type="entry name" value="AROMATIC-L-AMINO-ACID DECARBOXYLASE"/>
    <property type="match status" value="1"/>
</dbReference>
<keyword evidence="14" id="KW-1185">Reference proteome</keyword>
<evidence type="ECO:0000256" key="12">
    <source>
        <dbReference type="RuleBase" id="RU000382"/>
    </source>
</evidence>
<evidence type="ECO:0000256" key="3">
    <source>
        <dbReference type="ARBA" id="ARBA00011738"/>
    </source>
</evidence>
<feature type="region of interest" description="Disordered" evidence="13">
    <location>
        <begin position="328"/>
        <end position="349"/>
    </location>
</feature>
<dbReference type="EC" id="4.1.1.28" evidence="8"/>
<dbReference type="WBParaSite" id="maker-uti_cns_0010006-snap-gene-0.4-mRNA-1">
    <property type="protein sequence ID" value="maker-uti_cns_0010006-snap-gene-0.4-mRNA-1"/>
    <property type="gene ID" value="maker-uti_cns_0010006-snap-gene-0.4"/>
</dbReference>
<keyword evidence="5" id="KW-0210">Decarboxylase</keyword>
<keyword evidence="4" id="KW-0127">Catecholamine biosynthesis</keyword>
<proteinExistence type="inferred from homology"/>
<dbReference type="PANTHER" id="PTHR11999">
    <property type="entry name" value="GROUP II PYRIDOXAL-5-PHOSPHATE DECARBOXYLASE"/>
    <property type="match status" value="1"/>
</dbReference>
<dbReference type="InterPro" id="IPR015421">
    <property type="entry name" value="PyrdxlP-dep_Trfase_major"/>
</dbReference>
<dbReference type="GO" id="GO:0004058">
    <property type="term" value="F:aromatic-L-amino-acid decarboxylase activity"/>
    <property type="evidence" value="ECO:0007669"/>
    <property type="project" value="UniProtKB-EC"/>
</dbReference>
<keyword evidence="6 11" id="KW-0663">Pyridoxal phosphate</keyword>
<evidence type="ECO:0000256" key="5">
    <source>
        <dbReference type="ARBA" id="ARBA00022793"/>
    </source>
</evidence>
<comment type="cofactor">
    <cofactor evidence="1 11 12">
        <name>pyridoxal 5'-phosphate</name>
        <dbReference type="ChEBI" id="CHEBI:597326"/>
    </cofactor>
</comment>
<name>A0A1I8I593_9PLAT</name>
<dbReference type="SUPFAM" id="SSF53383">
    <property type="entry name" value="PLP-dependent transferases"/>
    <property type="match status" value="1"/>
</dbReference>
<evidence type="ECO:0000256" key="10">
    <source>
        <dbReference type="ARBA" id="ARBA00041275"/>
    </source>
</evidence>
<dbReference type="Gene3D" id="3.40.640.10">
    <property type="entry name" value="Type I PLP-dependent aspartate aminotransferase-like (Major domain)"/>
    <property type="match status" value="1"/>
</dbReference>
<dbReference type="AlphaFoldDB" id="A0A1I8I593"/>
<comment type="similarity">
    <text evidence="2 12">Belongs to the group II decarboxylase family.</text>
</comment>
<dbReference type="InterPro" id="IPR015424">
    <property type="entry name" value="PyrdxlP-dep_Trfase"/>
</dbReference>
<organism evidence="14 15">
    <name type="scientific">Macrostomum lignano</name>
    <dbReference type="NCBI Taxonomy" id="282301"/>
    <lineage>
        <taxon>Eukaryota</taxon>
        <taxon>Metazoa</taxon>
        <taxon>Spiralia</taxon>
        <taxon>Lophotrochozoa</taxon>
        <taxon>Platyhelminthes</taxon>
        <taxon>Rhabditophora</taxon>
        <taxon>Macrostomorpha</taxon>
        <taxon>Macrostomida</taxon>
        <taxon>Macrostomidae</taxon>
        <taxon>Macrostomum</taxon>
    </lineage>
</organism>
<dbReference type="Proteomes" id="UP000095280">
    <property type="component" value="Unplaced"/>
</dbReference>
<dbReference type="GO" id="GO:0030170">
    <property type="term" value="F:pyridoxal phosphate binding"/>
    <property type="evidence" value="ECO:0007669"/>
    <property type="project" value="InterPro"/>
</dbReference>
<dbReference type="Pfam" id="PF00282">
    <property type="entry name" value="Pyridoxal_deC"/>
    <property type="match status" value="1"/>
</dbReference>
<evidence type="ECO:0000256" key="2">
    <source>
        <dbReference type="ARBA" id="ARBA00009533"/>
    </source>
</evidence>
<evidence type="ECO:0000256" key="11">
    <source>
        <dbReference type="PIRSR" id="PIRSR602129-50"/>
    </source>
</evidence>
<dbReference type="PRINTS" id="PR00800">
    <property type="entry name" value="YHDCRBOXLASE"/>
</dbReference>
<dbReference type="GO" id="GO:0005737">
    <property type="term" value="C:cytoplasm"/>
    <property type="evidence" value="ECO:0007669"/>
    <property type="project" value="TreeGrafter"/>
</dbReference>
<dbReference type="InterPro" id="IPR010977">
    <property type="entry name" value="Aromatic_deC"/>
</dbReference>
<comment type="subunit">
    <text evidence="3">Homodimer.</text>
</comment>
<keyword evidence="7 12" id="KW-0456">Lyase</keyword>
<dbReference type="InterPro" id="IPR015422">
    <property type="entry name" value="PyrdxlP-dep_Trfase_small"/>
</dbReference>
<reference evidence="15" key="1">
    <citation type="submission" date="2016-11" db="UniProtKB">
        <authorList>
            <consortium name="WormBaseParasite"/>
        </authorList>
    </citation>
    <scope>IDENTIFICATION</scope>
</reference>
<dbReference type="Gene3D" id="3.90.1150.10">
    <property type="entry name" value="Aspartate Aminotransferase, domain 1"/>
    <property type="match status" value="1"/>
</dbReference>
<evidence type="ECO:0000313" key="15">
    <source>
        <dbReference type="WBParaSite" id="maker-uti_cns_0010006-snap-gene-0.4-mRNA-1"/>
    </source>
</evidence>
<dbReference type="PROSITE" id="PS00392">
    <property type="entry name" value="DDC_GAD_HDC_YDC"/>
    <property type="match status" value="1"/>
</dbReference>
<evidence type="ECO:0000256" key="6">
    <source>
        <dbReference type="ARBA" id="ARBA00022898"/>
    </source>
</evidence>
<sequence>LLPASSLLKFLLKVTNWHHPNFHAYYPTASSYPAILGDMLSDAIACIGFSWIASPACTELETVMMDWLAKALGLPDHFLFSSGGRGGGVIQGTASEASLMVFLGARNDAIAKLQAAEPQGEPCELLARLVAYTSEEAHSSVERAAKLAFVRIRSLKTDEKHSLRGDALKQAIAEDRAKGLVPILCIATLGTTSSCAFDNVRELGQICETYFSVNFLGSNREGLWCHVDAAYAGSALLCPELRNFADGIELADSFNFNPHKWMLVTFDCSALFLRDASKIVEIFSADPIYLKHEFTGQPDYRVNTGKFRWGVDSAPEDLVRHEVLRHQRASGLHKKGEFEDQQSGKTGSKHVSLAKEFEALILADGRFEVVEEVTLGLVCFRLKGTNEATEALYRTLREDQRIHLVASKFHSSGVYFLRFVVCSSQCESKDIRFAHSVIMEAANKLAK</sequence>
<dbReference type="GO" id="GO:0019752">
    <property type="term" value="P:carboxylic acid metabolic process"/>
    <property type="evidence" value="ECO:0007669"/>
    <property type="project" value="InterPro"/>
</dbReference>
<dbReference type="InterPro" id="IPR021115">
    <property type="entry name" value="Pyridoxal-P_BS"/>
</dbReference>
<dbReference type="InterPro" id="IPR002129">
    <property type="entry name" value="PyrdxlP-dep_de-COase"/>
</dbReference>
<dbReference type="GO" id="GO:0006520">
    <property type="term" value="P:amino acid metabolic process"/>
    <property type="evidence" value="ECO:0007669"/>
    <property type="project" value="InterPro"/>
</dbReference>
<protein>
    <recommendedName>
        <fullName evidence="9">Aromatic-L-amino-acid decarboxylase</fullName>
        <ecNumber evidence="8">4.1.1.28</ecNumber>
    </recommendedName>
    <alternativeName>
        <fullName evidence="10">DOPA decarboxylase</fullName>
    </alternativeName>
</protein>
<evidence type="ECO:0000256" key="4">
    <source>
        <dbReference type="ARBA" id="ARBA00022584"/>
    </source>
</evidence>
<dbReference type="GO" id="GO:0042427">
    <property type="term" value="P:serotonin biosynthetic process"/>
    <property type="evidence" value="ECO:0007669"/>
    <property type="project" value="TreeGrafter"/>
</dbReference>
<evidence type="ECO:0000256" key="13">
    <source>
        <dbReference type="SAM" id="MobiDB-lite"/>
    </source>
</evidence>